<keyword evidence="4" id="KW-1185">Reference proteome</keyword>
<reference evidence="3" key="1">
    <citation type="journal article" date="2021" name="Nat. Commun.">
        <title>Genetic determinants of endophytism in the Arabidopsis root mycobiome.</title>
        <authorList>
            <person name="Mesny F."/>
            <person name="Miyauchi S."/>
            <person name="Thiergart T."/>
            <person name="Pickel B."/>
            <person name="Atanasova L."/>
            <person name="Karlsson M."/>
            <person name="Huettel B."/>
            <person name="Barry K.W."/>
            <person name="Haridas S."/>
            <person name="Chen C."/>
            <person name="Bauer D."/>
            <person name="Andreopoulos W."/>
            <person name="Pangilinan J."/>
            <person name="LaButti K."/>
            <person name="Riley R."/>
            <person name="Lipzen A."/>
            <person name="Clum A."/>
            <person name="Drula E."/>
            <person name="Henrissat B."/>
            <person name="Kohler A."/>
            <person name="Grigoriev I.V."/>
            <person name="Martin F.M."/>
            <person name="Hacquard S."/>
        </authorList>
    </citation>
    <scope>NUCLEOTIDE SEQUENCE</scope>
    <source>
        <strain evidence="3">MPI-SDFR-AT-0120</strain>
    </source>
</reference>
<proteinExistence type="predicted"/>
<dbReference type="EMBL" id="JAGMVJ010000009">
    <property type="protein sequence ID" value="KAH7087538.1"/>
    <property type="molecule type" value="Genomic_DNA"/>
</dbReference>
<dbReference type="OrthoDB" id="405906at2759"/>
<feature type="transmembrane region" description="Helical" evidence="1">
    <location>
        <begin position="121"/>
        <end position="145"/>
    </location>
</feature>
<feature type="transmembrane region" description="Helical" evidence="1">
    <location>
        <begin position="165"/>
        <end position="183"/>
    </location>
</feature>
<dbReference type="Proteomes" id="UP000813461">
    <property type="component" value="Unassembled WGS sequence"/>
</dbReference>
<keyword evidence="1" id="KW-0812">Transmembrane</keyword>
<sequence>MSSTQPGNGIIGGNFDVFGVDRVIPRAMTAFTAIAWYNSIEILVLIFFVFKKYSGLYFWSLLVNAASIVPYATGAWMKQNDVTDNHRIYNALLTLGWVFMVPGQSMVLYSRLHLISPNLKLLRSIFWMIIVTAVLLCPPTATLNLRQYTKHPEAYTRGYIVMEKIQMTMFTVQEVFISCVYLWETRKVMRVILDGKARKWMWQLVAMNILLLILDIALLIMEYLDLYMIQTTFKSFLYSFKLKIEFAVLSQIVRVLQARSQPGTSAFAITRDLEQQHAAPKAVSSLVSEIEVAQQNVPEEWRLEKRDLDSVSPVPLNVERMDLDCAASSIASVEHLYPGRLS</sequence>
<feature type="transmembrane region" description="Helical" evidence="1">
    <location>
        <begin position="56"/>
        <end position="76"/>
    </location>
</feature>
<protein>
    <recommendedName>
        <fullName evidence="2">DUF7703 domain-containing protein</fullName>
    </recommendedName>
</protein>
<evidence type="ECO:0000313" key="4">
    <source>
        <dbReference type="Proteomes" id="UP000813461"/>
    </source>
</evidence>
<feature type="transmembrane region" description="Helical" evidence="1">
    <location>
        <begin position="204"/>
        <end position="224"/>
    </location>
</feature>
<name>A0A8K0VYH2_9PLEO</name>
<keyword evidence="1" id="KW-0472">Membrane</keyword>
<dbReference type="Pfam" id="PF24802">
    <property type="entry name" value="DUF7703"/>
    <property type="match status" value="1"/>
</dbReference>
<evidence type="ECO:0000259" key="2">
    <source>
        <dbReference type="Pfam" id="PF24802"/>
    </source>
</evidence>
<comment type="caution">
    <text evidence="3">The sequence shown here is derived from an EMBL/GenBank/DDBJ whole genome shotgun (WGS) entry which is preliminary data.</text>
</comment>
<dbReference type="InterPro" id="IPR056120">
    <property type="entry name" value="DUF7703"/>
</dbReference>
<feature type="transmembrane region" description="Helical" evidence="1">
    <location>
        <begin position="27"/>
        <end position="49"/>
    </location>
</feature>
<feature type="domain" description="DUF7703" evidence="2">
    <location>
        <begin position="21"/>
        <end position="253"/>
    </location>
</feature>
<dbReference type="PANTHER" id="PTHR37013:SF3">
    <property type="entry name" value="INTEGRAL MEMBRANE PROTEIN (AFU_ORTHOLOGUE AFUA_1G05950)"/>
    <property type="match status" value="1"/>
</dbReference>
<keyword evidence="1" id="KW-1133">Transmembrane helix</keyword>
<dbReference type="AlphaFoldDB" id="A0A8K0VYH2"/>
<feature type="transmembrane region" description="Helical" evidence="1">
    <location>
        <begin position="88"/>
        <end position="109"/>
    </location>
</feature>
<organism evidence="3 4">
    <name type="scientific">Paraphoma chrysanthemicola</name>
    <dbReference type="NCBI Taxonomy" id="798071"/>
    <lineage>
        <taxon>Eukaryota</taxon>
        <taxon>Fungi</taxon>
        <taxon>Dikarya</taxon>
        <taxon>Ascomycota</taxon>
        <taxon>Pezizomycotina</taxon>
        <taxon>Dothideomycetes</taxon>
        <taxon>Pleosporomycetidae</taxon>
        <taxon>Pleosporales</taxon>
        <taxon>Pleosporineae</taxon>
        <taxon>Phaeosphaeriaceae</taxon>
        <taxon>Paraphoma</taxon>
    </lineage>
</organism>
<dbReference type="PANTHER" id="PTHR37013">
    <property type="entry name" value="INTEGRAL MEMBRANE PROTEIN (AFU_ORTHOLOGUE AFUA_1G05950)-RELATED"/>
    <property type="match status" value="1"/>
</dbReference>
<evidence type="ECO:0000256" key="1">
    <source>
        <dbReference type="SAM" id="Phobius"/>
    </source>
</evidence>
<evidence type="ECO:0000313" key="3">
    <source>
        <dbReference type="EMBL" id="KAH7087538.1"/>
    </source>
</evidence>
<accession>A0A8K0VYH2</accession>
<gene>
    <name evidence="3" type="ORF">FB567DRAFT_442541</name>
</gene>